<accession>A0ABY4VPX9</accession>
<dbReference type="EMBL" id="CP098735">
    <property type="protein sequence ID" value="USE78089.1"/>
    <property type="molecule type" value="Genomic_DNA"/>
</dbReference>
<sequence>MPLPSFRCPVCRNTLTLDVVFAHDGVREAILQLINAHPAASKLLRPLLGYVGLFAPAKTEMRYERVAAILAELVPMIQAGTVKDVHGREWPAPMDYWCQGFDQMLAQRDAGSLRLPLKSHGYLCAVVAGLSDRKDAVAERHIEAQRAGHAGAGTPASRMQPVTVAEPAARAAIPDDLRKEILRAAGSRRADAIGDHK</sequence>
<proteinExistence type="predicted"/>
<gene>
    <name evidence="1" type="ORF">NDR89_03310</name>
</gene>
<protein>
    <submittedName>
        <fullName evidence="1">Uncharacterized protein</fullName>
    </submittedName>
</protein>
<dbReference type="RefSeq" id="WP_174107221.1">
    <property type="nucleotide sequence ID" value="NZ_CP098735.1"/>
</dbReference>
<evidence type="ECO:0000313" key="1">
    <source>
        <dbReference type="EMBL" id="USE78089.1"/>
    </source>
</evidence>
<keyword evidence="2" id="KW-1185">Reference proteome</keyword>
<dbReference type="Proteomes" id="UP001056648">
    <property type="component" value="Chromosome 1"/>
</dbReference>
<evidence type="ECO:0000313" key="2">
    <source>
        <dbReference type="Proteomes" id="UP001056648"/>
    </source>
</evidence>
<name>A0ABY4VPX9_9BURK</name>
<reference evidence="1" key="1">
    <citation type="submission" date="2022-06" db="EMBL/GenBank/DDBJ databases">
        <title>Complete genome sequence and characterization of Cupriavidus gilardii QJ1 isolated from contaminating cells.</title>
        <authorList>
            <person name="Qi J."/>
        </authorList>
    </citation>
    <scope>NUCLEOTIDE SEQUENCE</scope>
    <source>
        <strain evidence="1">QJ1</strain>
    </source>
</reference>
<organism evidence="1 2">
    <name type="scientific">Cupriavidus gilardii</name>
    <dbReference type="NCBI Taxonomy" id="82541"/>
    <lineage>
        <taxon>Bacteria</taxon>
        <taxon>Pseudomonadati</taxon>
        <taxon>Pseudomonadota</taxon>
        <taxon>Betaproteobacteria</taxon>
        <taxon>Burkholderiales</taxon>
        <taxon>Burkholderiaceae</taxon>
        <taxon>Cupriavidus</taxon>
    </lineage>
</organism>